<dbReference type="GO" id="GO:0016616">
    <property type="term" value="F:oxidoreductase activity, acting on the CH-OH group of donors, NAD or NADP as acceptor"/>
    <property type="evidence" value="ECO:0007669"/>
    <property type="project" value="TreeGrafter"/>
</dbReference>
<keyword evidence="4" id="KW-1185">Reference proteome</keyword>
<dbReference type="EMBL" id="CP073910">
    <property type="protein sequence ID" value="QUT05786.1"/>
    <property type="molecule type" value="Genomic_DNA"/>
</dbReference>
<gene>
    <name evidence="3" type="ORF">KFK14_23075</name>
</gene>
<dbReference type="GO" id="GO:0030497">
    <property type="term" value="P:fatty acid elongation"/>
    <property type="evidence" value="ECO:0007669"/>
    <property type="project" value="TreeGrafter"/>
</dbReference>
<dbReference type="PANTHER" id="PTHR42760:SF40">
    <property type="entry name" value="3-OXOACYL-[ACYL-CARRIER-PROTEIN] REDUCTASE, CHLOROPLASTIC"/>
    <property type="match status" value="1"/>
</dbReference>
<name>A0A975Q1L5_9SPHN</name>
<dbReference type="RefSeq" id="WP_212609298.1">
    <property type="nucleotide sequence ID" value="NZ_CP073910.1"/>
</dbReference>
<dbReference type="InterPro" id="IPR020904">
    <property type="entry name" value="Sc_DH/Rdtase_CS"/>
</dbReference>
<dbReference type="Proteomes" id="UP000681425">
    <property type="component" value="Chromosome"/>
</dbReference>
<organism evidence="3 4">
    <name type="scientific">Sphingobium phenoxybenzoativorans</name>
    <dbReference type="NCBI Taxonomy" id="1592790"/>
    <lineage>
        <taxon>Bacteria</taxon>
        <taxon>Pseudomonadati</taxon>
        <taxon>Pseudomonadota</taxon>
        <taxon>Alphaproteobacteria</taxon>
        <taxon>Sphingomonadales</taxon>
        <taxon>Sphingomonadaceae</taxon>
        <taxon>Sphingobium</taxon>
    </lineage>
</organism>
<dbReference type="Pfam" id="PF13561">
    <property type="entry name" value="adh_short_C2"/>
    <property type="match status" value="1"/>
</dbReference>
<dbReference type="CDD" id="cd05233">
    <property type="entry name" value="SDR_c"/>
    <property type="match status" value="1"/>
</dbReference>
<dbReference type="FunFam" id="3.40.50.720:FF:000084">
    <property type="entry name" value="Short-chain dehydrogenase reductase"/>
    <property type="match status" value="1"/>
</dbReference>
<comment type="similarity">
    <text evidence="1">Belongs to the short-chain dehydrogenases/reductases (SDR) family.</text>
</comment>
<protein>
    <submittedName>
        <fullName evidence="3">SDR family oxidoreductase</fullName>
    </submittedName>
</protein>
<dbReference type="PROSITE" id="PS00061">
    <property type="entry name" value="ADH_SHORT"/>
    <property type="match status" value="1"/>
</dbReference>
<proteinExistence type="inferred from homology"/>
<dbReference type="KEGG" id="spph:KFK14_23075"/>
<dbReference type="InterPro" id="IPR002347">
    <property type="entry name" value="SDR_fam"/>
</dbReference>
<dbReference type="InterPro" id="IPR036291">
    <property type="entry name" value="NAD(P)-bd_dom_sf"/>
</dbReference>
<dbReference type="PRINTS" id="PR00081">
    <property type="entry name" value="GDHRDH"/>
</dbReference>
<reference evidence="3" key="1">
    <citation type="submission" date="2021-04" db="EMBL/GenBank/DDBJ databases">
        <title>Isolation of p-tert-butylphenol degrading bacteria Sphingobium phenoxybenzoativorans Tas13 from active sludge.</title>
        <authorList>
            <person name="Li Y."/>
        </authorList>
    </citation>
    <scope>NUCLEOTIDE SEQUENCE</scope>
    <source>
        <strain evidence="3">Tas13</strain>
    </source>
</reference>
<dbReference type="PANTHER" id="PTHR42760">
    <property type="entry name" value="SHORT-CHAIN DEHYDROGENASES/REDUCTASES FAMILY MEMBER"/>
    <property type="match status" value="1"/>
</dbReference>
<evidence type="ECO:0000256" key="2">
    <source>
        <dbReference type="ARBA" id="ARBA00051383"/>
    </source>
</evidence>
<evidence type="ECO:0000313" key="4">
    <source>
        <dbReference type="Proteomes" id="UP000681425"/>
    </source>
</evidence>
<evidence type="ECO:0000256" key="1">
    <source>
        <dbReference type="ARBA" id="ARBA00006484"/>
    </source>
</evidence>
<evidence type="ECO:0000313" key="3">
    <source>
        <dbReference type="EMBL" id="QUT05786.1"/>
    </source>
</evidence>
<accession>A0A975Q1L5</accession>
<dbReference type="PRINTS" id="PR00080">
    <property type="entry name" value="SDRFAMILY"/>
</dbReference>
<sequence length="259" mass="26250">MRFKDKVALVTGAGSGIGAATARRLASEGAHVVLLDFNGDGAAATAAAIAADEGIGRTSIETADVSDWDSVSGAFSRIAEKHPKLDILVNNAGMGLLGKAPDVPIADWDRVLGVVLNGVFYCTKLGIPLLRAAGGGAIVNVASIAGMAGEFHLPAYSAAKGGVLNFTRAVAIDHIKEGIRVNAVCPGMVDTPAAKMLKDNAPLWGRIQDSIPSGRPAQPSEIAAVIAFLASDDASAMVGSAVVVDNGITAWTGSPNILG</sequence>
<comment type="catalytic activity">
    <reaction evidence="2">
        <text>2,5-dichlorocyclohexa-2,5-dien-1,4-diol + NAD(+) = 2,5-dichlorohydroquinone + NADH + H(+)</text>
        <dbReference type="Rhea" id="RHEA:15741"/>
        <dbReference type="ChEBI" id="CHEBI:15378"/>
        <dbReference type="ChEBI" id="CHEBI:27545"/>
        <dbReference type="ChEBI" id="CHEBI:28975"/>
        <dbReference type="ChEBI" id="CHEBI:57540"/>
        <dbReference type="ChEBI" id="CHEBI:57945"/>
    </reaction>
</comment>
<dbReference type="SUPFAM" id="SSF51735">
    <property type="entry name" value="NAD(P)-binding Rossmann-fold domains"/>
    <property type="match status" value="1"/>
</dbReference>
<dbReference type="AlphaFoldDB" id="A0A975Q1L5"/>
<dbReference type="Gene3D" id="3.40.50.720">
    <property type="entry name" value="NAD(P)-binding Rossmann-like Domain"/>
    <property type="match status" value="1"/>
</dbReference>